<comment type="similarity">
    <text evidence="3">Belongs to the IPI1/TEX10 family.</text>
</comment>
<evidence type="ECO:0000256" key="1">
    <source>
        <dbReference type="ARBA" id="ARBA00004604"/>
    </source>
</evidence>
<keyword evidence="9" id="KW-1185">Reference proteome</keyword>
<evidence type="ECO:0000313" key="9">
    <source>
        <dbReference type="Proteomes" id="UP000008672"/>
    </source>
</evidence>
<dbReference type="CTD" id="54881"/>
<dbReference type="EMBL" id="AFYH01218003">
    <property type="status" value="NOT_ANNOTATED_CDS"/>
    <property type="molecule type" value="Genomic_DNA"/>
</dbReference>
<dbReference type="EMBL" id="AFYH01218002">
    <property type="status" value="NOT_ANNOTATED_CDS"/>
    <property type="molecule type" value="Genomic_DNA"/>
</dbReference>
<dbReference type="AlphaFoldDB" id="H3A3D8"/>
<dbReference type="GO" id="GO:0071339">
    <property type="term" value="C:MLL1 complex"/>
    <property type="evidence" value="ECO:0007669"/>
    <property type="project" value="TreeGrafter"/>
</dbReference>
<dbReference type="RefSeq" id="XP_006010458.1">
    <property type="nucleotide sequence ID" value="XM_006010396.3"/>
</dbReference>
<feature type="repeat" description="HEAT" evidence="5">
    <location>
        <begin position="99"/>
        <end position="137"/>
    </location>
</feature>
<dbReference type="PROSITE" id="PS50077">
    <property type="entry name" value="HEAT_REPEAT"/>
    <property type="match status" value="1"/>
</dbReference>
<dbReference type="RefSeq" id="XP_014352800.1">
    <property type="nucleotide sequence ID" value="XM_014497314.2"/>
</dbReference>
<evidence type="ECO:0000256" key="3">
    <source>
        <dbReference type="ARBA" id="ARBA00006427"/>
    </source>
</evidence>
<dbReference type="Pfam" id="PF25781">
    <property type="entry name" value="TPR_TEX10"/>
    <property type="match status" value="1"/>
</dbReference>
<dbReference type="Ensembl" id="ENSLACT00000004195.1">
    <property type="protein sequence ID" value="ENSLACP00000004159.1"/>
    <property type="gene ID" value="ENSLACG00000003698.1"/>
</dbReference>
<keyword evidence="4" id="KW-0539">Nucleus</keyword>
<dbReference type="EMBL" id="AFYH01218007">
    <property type="status" value="NOT_ANNOTATED_CDS"/>
    <property type="molecule type" value="Genomic_DNA"/>
</dbReference>
<sequence length="930" mass="104046">MTRKRKRQGDFQKVKLKIGKKKPRTDNATCTNFKTKGIHLPDQLKEDGILPTNNRKLNVKDLLAQMHHYNAGVKQNALIGLKELLSQHDSVLDSHLSSILSEVAAVFTDKDASVRAAAIRLLYFLAPRLSSERIAPFFPLVSAHLSSAMTHIVEGIQEDALKVLDVLLENYPGLLTDRSNVLLKNFVELISHQKLSKGLKSGGKASAWMLSVSPNRRLTSQQWRLNVLSRLRKFLQALVRDSKATEESGKLFEGAGKTGTSLVAALEVRWENLASGLQTIQLYENSGSQPCVLSPFRLRPLVGVGAGVEDDACSVENVKVLIQTLVPLLIECWVEASPVQLIAPVAGNLLEPEAVLLMQQVLSIIQLLWRLLQDREGVQKTDTWLRTTYLDDFNHHFMLHFPYSVIETIRQKKKQMSKSDKRAALQLSSIDPLALNLTLCQVMVSLTSTPTLQLDIDWIQQIQKFVIENLSAGNKLTSKQLSGMLAVVWRLVLLPRNRASTEQLLRAVYLQYQQKGLILPVRTMLIKFFSGLYLQEKESNPHIARSRVLSRWLAGLPLQLIHLGARNYVLSAQLLDTIHAAAARSNKELLQSLQVNACRLYNPQDGTLVLLPPESQQQLVQLLYFLPSISLELLSCLSHCCTMGRLSSNLAANLIRIIHIRSSFMGWTCSVQDSPLSDTGYFNFLFSVLTGFSREELSWLQNGSGNPHISQTQLSPVRLYLTDLDQFVHHWAVTKVVCHCLSAVPSRSQCFDILQSAIVRHLAGLTVIPDSTVGSVLFVLSKLLEPTCVISDFSLKFLARCCYSLLHSSLTMEKPNAGHMQKRELLWGACLSALANLPRLLKVLLQSLRVPEACQEELPIIAQVLRLLLQHIPLRSHIIANALLLQQIVQEITSCKSGEVREQWLTDLHYSFSIYFAAQTRGASTINTSF</sequence>
<dbReference type="FunFam" id="1.25.10.10:FF:000164">
    <property type="entry name" value="Testis-expressed sequence 10 protein"/>
    <property type="match status" value="1"/>
</dbReference>
<dbReference type="Gene3D" id="1.25.10.10">
    <property type="entry name" value="Leucine-rich Repeat Variant"/>
    <property type="match status" value="1"/>
</dbReference>
<evidence type="ECO:0000256" key="5">
    <source>
        <dbReference type="PROSITE-ProRule" id="PRU00103"/>
    </source>
</evidence>
<organism evidence="8 9">
    <name type="scientific">Latimeria chalumnae</name>
    <name type="common">Coelacanth</name>
    <dbReference type="NCBI Taxonomy" id="7897"/>
    <lineage>
        <taxon>Eukaryota</taxon>
        <taxon>Metazoa</taxon>
        <taxon>Chordata</taxon>
        <taxon>Craniata</taxon>
        <taxon>Vertebrata</taxon>
        <taxon>Euteleostomi</taxon>
        <taxon>Coelacanthiformes</taxon>
        <taxon>Coelacanthidae</taxon>
        <taxon>Latimeria</taxon>
    </lineage>
</organism>
<feature type="domain" description="Pre-rRNA-processing protein Ipi1 N-terminal" evidence="6">
    <location>
        <begin position="133"/>
        <end position="235"/>
    </location>
</feature>
<dbReference type="InParanoid" id="H3A3D8"/>
<dbReference type="OrthoDB" id="361362at2759"/>
<proteinExistence type="inferred from homology"/>
<dbReference type="GO" id="GO:0005730">
    <property type="term" value="C:nucleolus"/>
    <property type="evidence" value="ECO:0007669"/>
    <property type="project" value="UniProtKB-SubCell"/>
</dbReference>
<dbReference type="Proteomes" id="UP000008672">
    <property type="component" value="Unassembled WGS sequence"/>
</dbReference>
<dbReference type="GeneID" id="102352808"/>
<dbReference type="STRING" id="7897.ENSLACP00000004159"/>
<dbReference type="SUPFAM" id="SSF48371">
    <property type="entry name" value="ARM repeat"/>
    <property type="match status" value="1"/>
</dbReference>
<accession>H3A3D8</accession>
<dbReference type="PANTHER" id="PTHR16056">
    <property type="entry name" value="REGULATOR OF MICROTUBULE DYNAMICS PROTEIN"/>
    <property type="match status" value="1"/>
</dbReference>
<dbReference type="InterPro" id="IPR021133">
    <property type="entry name" value="HEAT_type_2"/>
</dbReference>
<reference evidence="8" key="3">
    <citation type="submission" date="2025-09" db="UniProtKB">
        <authorList>
            <consortium name="Ensembl"/>
        </authorList>
    </citation>
    <scope>IDENTIFICATION</scope>
</reference>
<dbReference type="InterPro" id="IPR057949">
    <property type="entry name" value="TPR_TEX10"/>
</dbReference>
<dbReference type="EMBL" id="AFYH01218008">
    <property type="status" value="NOT_ANNOTATED_CDS"/>
    <property type="molecule type" value="Genomic_DNA"/>
</dbReference>
<evidence type="ECO:0000256" key="4">
    <source>
        <dbReference type="ARBA" id="ARBA00023242"/>
    </source>
</evidence>
<dbReference type="InterPro" id="IPR024679">
    <property type="entry name" value="Ipi1_N"/>
</dbReference>
<dbReference type="HOGENOM" id="CLU_014208_0_0_1"/>
<feature type="domain" description="TEX10-like TPR repeats" evidence="7">
    <location>
        <begin position="548"/>
        <end position="916"/>
    </location>
</feature>
<dbReference type="KEGG" id="lcm:102352808"/>
<dbReference type="OMA" id="WKLHANN"/>
<evidence type="ECO:0000313" key="8">
    <source>
        <dbReference type="Ensembl" id="ENSLACP00000004159.1"/>
    </source>
</evidence>
<dbReference type="FunCoup" id="H3A3D8">
    <property type="interactions" value="3391"/>
</dbReference>
<reference evidence="9" key="1">
    <citation type="submission" date="2011-08" db="EMBL/GenBank/DDBJ databases">
        <title>The draft genome of Latimeria chalumnae.</title>
        <authorList>
            <person name="Di Palma F."/>
            <person name="Alfoldi J."/>
            <person name="Johnson J."/>
            <person name="Berlin A."/>
            <person name="Gnerre S."/>
            <person name="Jaffe D."/>
            <person name="MacCallum I."/>
            <person name="Young S."/>
            <person name="Walker B.J."/>
            <person name="Lander E."/>
            <person name="Lindblad-Toh K."/>
        </authorList>
    </citation>
    <scope>NUCLEOTIDE SEQUENCE [LARGE SCALE GENOMIC DNA]</scope>
    <source>
        <strain evidence="9">Wild caught</strain>
    </source>
</reference>
<dbReference type="EMBL" id="AFYH01218005">
    <property type="status" value="NOT_ANNOTATED_CDS"/>
    <property type="molecule type" value="Genomic_DNA"/>
</dbReference>
<reference evidence="8" key="2">
    <citation type="submission" date="2025-08" db="UniProtKB">
        <authorList>
            <consortium name="Ensembl"/>
        </authorList>
    </citation>
    <scope>IDENTIFICATION</scope>
</reference>
<dbReference type="GeneTree" id="ENSGT00950000182992"/>
<dbReference type="PANTHER" id="PTHR16056:SF2">
    <property type="entry name" value="TESTIS-EXPRESSED PROTEIN 10"/>
    <property type="match status" value="1"/>
</dbReference>
<evidence type="ECO:0000259" key="7">
    <source>
        <dbReference type="Pfam" id="PF25781"/>
    </source>
</evidence>
<dbReference type="EMBL" id="AFYH01218001">
    <property type="status" value="NOT_ANNOTATED_CDS"/>
    <property type="molecule type" value="Genomic_DNA"/>
</dbReference>
<dbReference type="EMBL" id="AFYH01218004">
    <property type="status" value="NOT_ANNOTATED_CDS"/>
    <property type="molecule type" value="Genomic_DNA"/>
</dbReference>
<dbReference type="eggNOG" id="KOG2149">
    <property type="taxonomic scope" value="Eukaryota"/>
</dbReference>
<evidence type="ECO:0000256" key="2">
    <source>
        <dbReference type="ARBA" id="ARBA00004642"/>
    </source>
</evidence>
<dbReference type="EMBL" id="AFYH01218000">
    <property type="status" value="NOT_ANNOTATED_CDS"/>
    <property type="molecule type" value="Genomic_DNA"/>
</dbReference>
<evidence type="ECO:0000259" key="6">
    <source>
        <dbReference type="Pfam" id="PF12333"/>
    </source>
</evidence>
<dbReference type="Bgee" id="ENSLACG00000003698">
    <property type="expression patterns" value="Expressed in post-anal tail muscle and 6 other cell types or tissues"/>
</dbReference>
<name>H3A3D8_LATCH</name>
<dbReference type="Pfam" id="PF12333">
    <property type="entry name" value="Ipi1_N"/>
    <property type="match status" value="1"/>
</dbReference>
<dbReference type="EMBL" id="AFYH01218006">
    <property type="status" value="NOT_ANNOTATED_CDS"/>
    <property type="molecule type" value="Genomic_DNA"/>
</dbReference>
<dbReference type="InterPro" id="IPR011989">
    <property type="entry name" value="ARM-like"/>
</dbReference>
<comment type="subcellular location">
    <subcellularLocation>
        <location evidence="1">Nucleus</location>
        <location evidence="1">Nucleolus</location>
    </subcellularLocation>
    <subcellularLocation>
        <location evidence="2">Nucleus</location>
        <location evidence="2">Nucleoplasm</location>
    </subcellularLocation>
</comment>
<gene>
    <name evidence="8" type="primary">TEX10</name>
</gene>
<dbReference type="EMBL" id="AFYH01217999">
    <property type="status" value="NOT_ANNOTATED_CDS"/>
    <property type="molecule type" value="Genomic_DNA"/>
</dbReference>
<protein>
    <submittedName>
        <fullName evidence="8">Testis expressed 10</fullName>
    </submittedName>
</protein>
<dbReference type="InterPro" id="IPR016024">
    <property type="entry name" value="ARM-type_fold"/>
</dbReference>